<name>A0A1N6X7B0_9SPIO</name>
<sequence length="68" mass="7705">MYVHYDETNGLFSLELPEDLKKHQAQAVAALQEEFAFETLGVEVLQEMNDFLSRWFSAQGLAVKGGQK</sequence>
<proteinExistence type="predicted"/>
<dbReference type="AlphaFoldDB" id="A0A1N6X7B0"/>
<dbReference type="STRING" id="159291.SAMN05920897_1214"/>
<protein>
    <submittedName>
        <fullName evidence="1">Uncharacterized protein</fullName>
    </submittedName>
</protein>
<gene>
    <name evidence="1" type="ORF">SAMN05920897_1214</name>
</gene>
<reference evidence="1 2" key="1">
    <citation type="submission" date="2017-01" db="EMBL/GenBank/DDBJ databases">
        <authorList>
            <person name="Mah S.A."/>
            <person name="Swanson W.J."/>
            <person name="Moy G.W."/>
            <person name="Vacquier V.D."/>
        </authorList>
    </citation>
    <scope>NUCLEOTIDE SEQUENCE [LARGE SCALE GENOMIC DNA]</scope>
    <source>
        <strain evidence="1 2">ASpG1</strain>
    </source>
</reference>
<dbReference type="EMBL" id="FTMS01000021">
    <property type="protein sequence ID" value="SIQ98244.1"/>
    <property type="molecule type" value="Genomic_DNA"/>
</dbReference>
<evidence type="ECO:0000313" key="2">
    <source>
        <dbReference type="Proteomes" id="UP000186400"/>
    </source>
</evidence>
<keyword evidence="2" id="KW-1185">Reference proteome</keyword>
<dbReference type="RefSeq" id="WP_076489816.1">
    <property type="nucleotide sequence ID" value="NZ_FTMS01000021.1"/>
</dbReference>
<evidence type="ECO:0000313" key="1">
    <source>
        <dbReference type="EMBL" id="SIQ98244.1"/>
    </source>
</evidence>
<dbReference type="Proteomes" id="UP000186400">
    <property type="component" value="Unassembled WGS sequence"/>
</dbReference>
<organism evidence="1 2">
    <name type="scientific">Alkalispirochaeta americana</name>
    <dbReference type="NCBI Taxonomy" id="159291"/>
    <lineage>
        <taxon>Bacteria</taxon>
        <taxon>Pseudomonadati</taxon>
        <taxon>Spirochaetota</taxon>
        <taxon>Spirochaetia</taxon>
        <taxon>Spirochaetales</taxon>
        <taxon>Spirochaetaceae</taxon>
        <taxon>Alkalispirochaeta</taxon>
    </lineage>
</organism>
<accession>A0A1N6X7B0</accession>